<sequence>MEMNDPEQYRDFSTNLIRWMGRNALRKLRAYEKAGLPFPTIEDLAIWLEGITFPKAEAVMDDTKSKWRTSVEDIEHKALEAATWALENYNPLIYVRAAKGGSKSKRRTTHSLEGLEDLSIAQQATSLGVSLSTVSRLRRAAAAASVSAAEAADKALLDSIDPVEGTRQPEEDWIDAFLADEPEPTPEPGMNAPPIDVGLLSENESKQLIYDEITEMFAGMGVVRLSNGGWHIPDPDPIGIDDVLTGLIDPSVSSTPTSAELDRLLEGADL</sequence>
<evidence type="ECO:0000313" key="1">
    <source>
        <dbReference type="EMBL" id="WAB80802.1"/>
    </source>
</evidence>
<dbReference type="AlphaFoldDB" id="A0A9E8MJQ6"/>
<dbReference type="KEGG" id="mdb:OVN18_09510"/>
<gene>
    <name evidence="1" type="ORF">OVN18_09510</name>
</gene>
<organism evidence="1 2">
    <name type="scientific">Microcella daejeonensis</name>
    <dbReference type="NCBI Taxonomy" id="2994971"/>
    <lineage>
        <taxon>Bacteria</taxon>
        <taxon>Bacillati</taxon>
        <taxon>Actinomycetota</taxon>
        <taxon>Actinomycetes</taxon>
        <taxon>Micrococcales</taxon>
        <taxon>Microbacteriaceae</taxon>
        <taxon>Microcella</taxon>
    </lineage>
</organism>
<keyword evidence="2" id="KW-1185">Reference proteome</keyword>
<reference evidence="1" key="1">
    <citation type="submission" date="2022-11" db="EMBL/GenBank/DDBJ databases">
        <title>Description of Microcella daejonensis nov. sp, isolated from riverside soil.</title>
        <authorList>
            <person name="Molina K.M."/>
            <person name="Kim S.B."/>
        </authorList>
    </citation>
    <scope>NUCLEOTIDE SEQUENCE</scope>
    <source>
        <strain evidence="1">MMS21-STM12</strain>
    </source>
</reference>
<accession>A0A9E8MJQ6</accession>
<dbReference type="Proteomes" id="UP001164706">
    <property type="component" value="Chromosome"/>
</dbReference>
<proteinExistence type="predicted"/>
<evidence type="ECO:0000313" key="2">
    <source>
        <dbReference type="Proteomes" id="UP001164706"/>
    </source>
</evidence>
<dbReference type="EMBL" id="CP113089">
    <property type="protein sequence ID" value="WAB80802.1"/>
    <property type="molecule type" value="Genomic_DNA"/>
</dbReference>
<name>A0A9E8MJQ6_9MICO</name>
<dbReference type="RefSeq" id="WP_267780512.1">
    <property type="nucleotide sequence ID" value="NZ_CP113089.1"/>
</dbReference>
<protein>
    <submittedName>
        <fullName evidence="1">Uncharacterized protein</fullName>
    </submittedName>
</protein>